<dbReference type="GO" id="GO:0008239">
    <property type="term" value="F:dipeptidyl-peptidase activity"/>
    <property type="evidence" value="ECO:0007669"/>
    <property type="project" value="TreeGrafter"/>
</dbReference>
<dbReference type="PANTHER" id="PTHR11731:SF193">
    <property type="entry name" value="DIPEPTIDYL PEPTIDASE 9"/>
    <property type="match status" value="1"/>
</dbReference>
<dbReference type="Gene3D" id="3.40.50.1820">
    <property type="entry name" value="alpha/beta hydrolase"/>
    <property type="match status" value="1"/>
</dbReference>
<keyword evidence="1" id="KW-0732">Signal</keyword>
<keyword evidence="5" id="KW-1185">Reference proteome</keyword>
<sequence length="736" mass="84630">MMKIKKLNFLGGIILAICTMVGPAQAQELKSFTLEDLNFGGNNYHNMVVKNRYLEWWGDQLIRLDAEDCKLIDKNTGKEKQLFTLSDIKKESDACVPTFSLHSFYYTQFPYADKPYALLGNGKQRALFDFKKKKIVWLQDIGTNMVAEWNPASQTTAYVKDNQLYVKDGKEVVQLTTDGSSDIVYGQSVHRDEFGINGGLFWSPDGQKLAFYRMDQSMVSTFPLVTMPENDWVPTEGQSRIATPEPIRYPMAGETSHKVTVGVYDLKNKKTVYLKSGDPTDRYFTNISWNPDSKTIYMFELNRDQNDCRLVSYNAETGDKITEIYRETDAKYVEPLHPIVFLPWDKSRFVMQSQRDGYNHLYLYNIKGEKIRQLTSGKWVVLDLVGFDAKHKAVIYQSNECSPIQKNTWRVDVQTGKRALLDNGKGWHTANLSKSGQYIVDNYSEPDVPRCIDIIKVENVKHTRYFEAPNPWKGYRTPTFSCGSIKAADGITDLYYRMVKPINFDPQKKYPTIIYVYGGPHAHNVDARWNYCSRGWETYMAQNGYLLFILDNRGSENRGKAFEQATFRQLGQIEMQDQMKGVEFLKGLPYVDADKIGVHGWSFGGFMTISLMTNYPEIFKVGVAGGPVIDWKWYEVMYGERYMDTPQTNPEGYAKTSLIKQAKNLKGKLQIIIGENDPVVVPQHAKSFIHQCILDGTQPDFFIYPGEPHNMRGHQSTHLHERISQYFFDYMPAKQK</sequence>
<protein>
    <submittedName>
        <fullName evidence="4">Peptidase, S9A/B/C family, catalytic domain protein</fullName>
        <ecNumber evidence="4">3.4.-.-</ecNumber>
    </submittedName>
</protein>
<dbReference type="PANTHER" id="PTHR11731">
    <property type="entry name" value="PROTEASE FAMILY S9B,C DIPEPTIDYL-PEPTIDASE IV-RELATED"/>
    <property type="match status" value="1"/>
</dbReference>
<evidence type="ECO:0000256" key="1">
    <source>
        <dbReference type="SAM" id="SignalP"/>
    </source>
</evidence>
<dbReference type="ESTHER" id="9bact-e6k825">
    <property type="family name" value="DPP4N_Peptidase_S9"/>
</dbReference>
<dbReference type="SUPFAM" id="SSF82171">
    <property type="entry name" value="DPP6 N-terminal domain-like"/>
    <property type="match status" value="1"/>
</dbReference>
<dbReference type="InterPro" id="IPR029058">
    <property type="entry name" value="AB_hydrolase_fold"/>
</dbReference>
<evidence type="ECO:0000259" key="3">
    <source>
        <dbReference type="Pfam" id="PF00930"/>
    </source>
</evidence>
<evidence type="ECO:0000259" key="2">
    <source>
        <dbReference type="Pfam" id="PF00326"/>
    </source>
</evidence>
<dbReference type="SUPFAM" id="SSF53474">
    <property type="entry name" value="alpha/beta-Hydrolases"/>
    <property type="match status" value="1"/>
</dbReference>
<dbReference type="InterPro" id="IPR002469">
    <property type="entry name" value="Peptidase_S9B_N"/>
</dbReference>
<dbReference type="eggNOG" id="COG1506">
    <property type="taxonomic scope" value="Bacteria"/>
</dbReference>
<accession>E6K825</accession>
<keyword evidence="4" id="KW-0378">Hydrolase</keyword>
<reference evidence="4 5" key="1">
    <citation type="submission" date="2010-10" db="EMBL/GenBank/DDBJ databases">
        <authorList>
            <person name="Muzny D."/>
            <person name="Qin X."/>
            <person name="Deng J."/>
            <person name="Jiang H."/>
            <person name="Liu Y."/>
            <person name="Qu J."/>
            <person name="Song X.-Z."/>
            <person name="Zhang L."/>
            <person name="Thornton R."/>
            <person name="Coyle M."/>
            <person name="Francisco L."/>
            <person name="Jackson L."/>
            <person name="Javaid M."/>
            <person name="Korchina V."/>
            <person name="Kovar C."/>
            <person name="Mata R."/>
            <person name="Mathew T."/>
            <person name="Ngo R."/>
            <person name="Nguyen L."/>
            <person name="Nguyen N."/>
            <person name="Okwuonu G."/>
            <person name="Ongeri F."/>
            <person name="Pham C."/>
            <person name="Simmons D."/>
            <person name="Wilczek-Boney K."/>
            <person name="Hale W."/>
            <person name="Jakkamsetti A."/>
            <person name="Pham P."/>
            <person name="Ruth R."/>
            <person name="San Lucas F."/>
            <person name="Warren J."/>
            <person name="Zhang J."/>
            <person name="Zhao Z."/>
            <person name="Zhou C."/>
            <person name="Zhu D."/>
            <person name="Lee S."/>
            <person name="Bess C."/>
            <person name="Blankenburg K."/>
            <person name="Forbes L."/>
            <person name="Fu Q."/>
            <person name="Gubbala S."/>
            <person name="Hirani K."/>
            <person name="Jayaseelan J.C."/>
            <person name="Lara F."/>
            <person name="Munidasa M."/>
            <person name="Palculict T."/>
            <person name="Patil S."/>
            <person name="Pu L.-L."/>
            <person name="Saada N."/>
            <person name="Tang L."/>
            <person name="Weissenberger G."/>
            <person name="Zhu Y."/>
            <person name="Hemphill L."/>
            <person name="Shang Y."/>
            <person name="Youmans B."/>
            <person name="Ayvaz T."/>
            <person name="Ross M."/>
            <person name="Santibanez J."/>
            <person name="Aqrawi P."/>
            <person name="Gross S."/>
            <person name="Joshi V."/>
            <person name="Fowler G."/>
            <person name="Nazareth L."/>
            <person name="Reid J."/>
            <person name="Worley K."/>
            <person name="Petrosino J."/>
            <person name="Highlander S."/>
            <person name="Gibbs R."/>
        </authorList>
    </citation>
    <scope>NUCLEOTIDE SEQUENCE [LARGE SCALE GENOMIC DNA]</scope>
    <source>
        <strain evidence="4 5">ATCC 33574</strain>
    </source>
</reference>
<dbReference type="AlphaFoldDB" id="E6K825"/>
<evidence type="ECO:0000313" key="5">
    <source>
        <dbReference type="Proteomes" id="UP000003112"/>
    </source>
</evidence>
<name>E6K825_9BACT</name>
<proteinExistence type="predicted"/>
<evidence type="ECO:0000313" key="4">
    <source>
        <dbReference type="EMBL" id="EFU30326.1"/>
    </source>
</evidence>
<dbReference type="EMBL" id="AEPD01000028">
    <property type="protein sequence ID" value="EFU30326.1"/>
    <property type="molecule type" value="Genomic_DNA"/>
</dbReference>
<dbReference type="GO" id="GO:0006508">
    <property type="term" value="P:proteolysis"/>
    <property type="evidence" value="ECO:0007669"/>
    <property type="project" value="InterPro"/>
</dbReference>
<dbReference type="Proteomes" id="UP000003112">
    <property type="component" value="Unassembled WGS sequence"/>
</dbReference>
<feature type="chain" id="PRO_5005674653" evidence="1">
    <location>
        <begin position="27"/>
        <end position="736"/>
    </location>
</feature>
<dbReference type="Pfam" id="PF00930">
    <property type="entry name" value="DPPIV_N"/>
    <property type="match status" value="1"/>
</dbReference>
<dbReference type="Gene3D" id="2.140.10.30">
    <property type="entry name" value="Dipeptidylpeptidase IV, N-terminal domain"/>
    <property type="match status" value="1"/>
</dbReference>
<dbReference type="STRING" id="873513.HMPREF6485_1605"/>
<feature type="domain" description="Dipeptidylpeptidase IV N-terminal" evidence="3">
    <location>
        <begin position="127"/>
        <end position="449"/>
    </location>
</feature>
<dbReference type="InterPro" id="IPR001375">
    <property type="entry name" value="Peptidase_S9_cat"/>
</dbReference>
<feature type="domain" description="Peptidase S9 prolyl oligopeptidase catalytic" evidence="2">
    <location>
        <begin position="536"/>
        <end position="730"/>
    </location>
</feature>
<dbReference type="GO" id="GO:0008236">
    <property type="term" value="F:serine-type peptidase activity"/>
    <property type="evidence" value="ECO:0007669"/>
    <property type="project" value="InterPro"/>
</dbReference>
<dbReference type="HOGENOM" id="CLU_006105_2_0_10"/>
<dbReference type="Pfam" id="PF00326">
    <property type="entry name" value="Peptidase_S9"/>
    <property type="match status" value="1"/>
</dbReference>
<comment type="caution">
    <text evidence="4">The sequence shown here is derived from an EMBL/GenBank/DDBJ whole genome shotgun (WGS) entry which is preliminary data.</text>
</comment>
<dbReference type="InterPro" id="IPR050278">
    <property type="entry name" value="Serine_Prot_S9B/DPPIV"/>
</dbReference>
<feature type="signal peptide" evidence="1">
    <location>
        <begin position="1"/>
        <end position="26"/>
    </location>
</feature>
<dbReference type="EC" id="3.4.-.-" evidence="4"/>
<organism evidence="4 5">
    <name type="scientific">Segatella buccae ATCC 33574</name>
    <dbReference type="NCBI Taxonomy" id="873513"/>
    <lineage>
        <taxon>Bacteria</taxon>
        <taxon>Pseudomonadati</taxon>
        <taxon>Bacteroidota</taxon>
        <taxon>Bacteroidia</taxon>
        <taxon>Bacteroidales</taxon>
        <taxon>Prevotellaceae</taxon>
        <taxon>Segatella</taxon>
    </lineage>
</organism>
<gene>
    <name evidence="4" type="ORF">HMPREF6485_1605</name>
</gene>